<dbReference type="PANTHER" id="PTHR44227">
    <property type="match status" value="1"/>
</dbReference>
<evidence type="ECO:0000256" key="3">
    <source>
        <dbReference type="PROSITE-ProRule" id="PRU00339"/>
    </source>
</evidence>
<feature type="transmembrane region" description="Helical" evidence="4">
    <location>
        <begin position="21"/>
        <end position="43"/>
    </location>
</feature>
<dbReference type="AlphaFoldDB" id="A0A3A4NSZ3"/>
<proteinExistence type="predicted"/>
<feature type="repeat" description="TPR" evidence="3">
    <location>
        <begin position="464"/>
        <end position="497"/>
    </location>
</feature>
<dbReference type="Proteomes" id="UP000265882">
    <property type="component" value="Unassembled WGS sequence"/>
</dbReference>
<feature type="transmembrane region" description="Helical" evidence="4">
    <location>
        <begin position="153"/>
        <end position="174"/>
    </location>
</feature>
<feature type="transmembrane region" description="Helical" evidence="4">
    <location>
        <begin position="103"/>
        <end position="124"/>
    </location>
</feature>
<dbReference type="Pfam" id="PF14559">
    <property type="entry name" value="TPR_19"/>
    <property type="match status" value="2"/>
</dbReference>
<feature type="transmembrane region" description="Helical" evidence="4">
    <location>
        <begin position="388"/>
        <end position="407"/>
    </location>
</feature>
<feature type="transmembrane region" description="Helical" evidence="4">
    <location>
        <begin position="357"/>
        <end position="376"/>
    </location>
</feature>
<feature type="repeat" description="TPR" evidence="3">
    <location>
        <begin position="498"/>
        <end position="531"/>
    </location>
</feature>
<keyword evidence="2 3" id="KW-0802">TPR repeat</keyword>
<dbReference type="EMBL" id="QZKU01000045">
    <property type="protein sequence ID" value="RJP23547.1"/>
    <property type="molecule type" value="Genomic_DNA"/>
</dbReference>
<feature type="transmembrane region" description="Helical" evidence="4">
    <location>
        <begin position="131"/>
        <end position="147"/>
    </location>
</feature>
<protein>
    <submittedName>
        <fullName evidence="5">Tetratricopeptide repeat protein</fullName>
    </submittedName>
</protein>
<organism evidence="5 6">
    <name type="scientific">Abyssobacteria bacterium (strain SURF_5)</name>
    <dbReference type="NCBI Taxonomy" id="2093360"/>
    <lineage>
        <taxon>Bacteria</taxon>
        <taxon>Pseudomonadati</taxon>
        <taxon>Candidatus Hydrogenedentota</taxon>
        <taxon>Candidatus Abyssobacteria</taxon>
    </lineage>
</organism>
<reference evidence="5 6" key="1">
    <citation type="journal article" date="2017" name="ISME J.">
        <title>Energy and carbon metabolisms in a deep terrestrial subsurface fluid microbial community.</title>
        <authorList>
            <person name="Momper L."/>
            <person name="Jungbluth S.P."/>
            <person name="Lee M.D."/>
            <person name="Amend J.P."/>
        </authorList>
    </citation>
    <scope>NUCLEOTIDE SEQUENCE [LARGE SCALE GENOMIC DNA]</scope>
    <source>
        <strain evidence="5">SURF_5</strain>
    </source>
</reference>
<evidence type="ECO:0000313" key="5">
    <source>
        <dbReference type="EMBL" id="RJP23547.1"/>
    </source>
</evidence>
<dbReference type="InterPro" id="IPR011990">
    <property type="entry name" value="TPR-like_helical_dom_sf"/>
</dbReference>
<feature type="transmembrane region" description="Helical" evidence="4">
    <location>
        <begin position="186"/>
        <end position="215"/>
    </location>
</feature>
<keyword evidence="4" id="KW-0812">Transmembrane</keyword>
<keyword evidence="4" id="KW-1133">Transmembrane helix</keyword>
<dbReference type="GO" id="GO:0030968">
    <property type="term" value="P:endoplasmic reticulum unfolded protein response"/>
    <property type="evidence" value="ECO:0007669"/>
    <property type="project" value="TreeGrafter"/>
</dbReference>
<dbReference type="InterPro" id="IPR019734">
    <property type="entry name" value="TPR_rpt"/>
</dbReference>
<dbReference type="Pfam" id="PF13432">
    <property type="entry name" value="TPR_16"/>
    <property type="match status" value="2"/>
</dbReference>
<feature type="repeat" description="TPR" evidence="3">
    <location>
        <begin position="600"/>
        <end position="633"/>
    </location>
</feature>
<evidence type="ECO:0000256" key="4">
    <source>
        <dbReference type="SAM" id="Phobius"/>
    </source>
</evidence>
<dbReference type="GO" id="GO:0035269">
    <property type="term" value="P:protein O-linked glycosylation via mannose"/>
    <property type="evidence" value="ECO:0007669"/>
    <property type="project" value="TreeGrafter"/>
</dbReference>
<evidence type="ECO:0000256" key="2">
    <source>
        <dbReference type="ARBA" id="ARBA00022803"/>
    </source>
</evidence>
<sequence>MLFPLFMKARKYQSKNHFKQALPFIILAVLVITAYAGMLRAGFVYDDHTQLEENVALRNLKNIPTFFTDPARTSGSMIFEEIYRPLRATVFAIGYQVWGLNPAGFHAVNIFLHLLNTLLILVLLRRLIQSESAAFAAALLFAAHPALTENVCWVCSSSDLLCMLFFLIGLVAFFRFREEAGTKRKVFYALALVGLLLALLAKEMGVTFAAAVVVIDLWREGWRKQTLRRWIEYAPLWLITLCYLVFRATVMSQFAQREAWGATPWATAGIMARGIKYYIRLLLYPFDLTIIPGVRIDIPLTSVETLFSIALVAGLLVFAISFRRRFPVATLGIILFFVLLLPVSNIIPIKAVVGDRFIYIPALGFVIVAGAFFGRLESICGGSRGRAALAAAGLIIVVFLLSLNTIVRTVDWRDDFSLYKAAVDVNPRHPRPREMLAKAYFMQGDFEAARENSLEALRANPYTVDAHTLLGTVYLQQGLLRPAEQEFKIALELEPAAGDARTNLGIVYKEQGRLDEALAQFELARRHSPMVSEILNNIGSVLLTKKDTAAATEYLYKALEVKPDNWEAACNLTFALISLQKYADAVQVARASLAYYPDEPELLALLGRAYSAQGDLQRAAQAFALALSRNPADAQTALFLAELYMKSKHYDRAADIYCRMSDRFPTDVRFHVLSASALERAGRLEAALERLEKAAALAPGDQALQQKLAALRQQARHQ</sequence>
<keyword evidence="4" id="KW-0472">Membrane</keyword>
<dbReference type="SUPFAM" id="SSF48452">
    <property type="entry name" value="TPR-like"/>
    <property type="match status" value="2"/>
</dbReference>
<gene>
    <name evidence="5" type="ORF">C4520_06225</name>
</gene>
<feature type="transmembrane region" description="Helical" evidence="4">
    <location>
        <begin position="277"/>
        <end position="294"/>
    </location>
</feature>
<keyword evidence="1" id="KW-0677">Repeat</keyword>
<feature type="transmembrane region" description="Helical" evidence="4">
    <location>
        <begin position="306"/>
        <end position="322"/>
    </location>
</feature>
<dbReference type="InterPro" id="IPR052346">
    <property type="entry name" value="O-mannosyl-transferase_TMTC"/>
</dbReference>
<dbReference type="SMART" id="SM00028">
    <property type="entry name" value="TPR"/>
    <property type="match status" value="8"/>
</dbReference>
<dbReference type="GO" id="GO:0000030">
    <property type="term" value="F:mannosyltransferase activity"/>
    <property type="evidence" value="ECO:0007669"/>
    <property type="project" value="TreeGrafter"/>
</dbReference>
<dbReference type="PROSITE" id="PS50005">
    <property type="entry name" value="TPR"/>
    <property type="match status" value="4"/>
</dbReference>
<feature type="repeat" description="TPR" evidence="3">
    <location>
        <begin position="532"/>
        <end position="565"/>
    </location>
</feature>
<evidence type="ECO:0000313" key="6">
    <source>
        <dbReference type="Proteomes" id="UP000265882"/>
    </source>
</evidence>
<feature type="transmembrane region" description="Helical" evidence="4">
    <location>
        <begin position="235"/>
        <end position="256"/>
    </location>
</feature>
<accession>A0A3A4NSZ3</accession>
<dbReference type="Gene3D" id="1.25.40.10">
    <property type="entry name" value="Tetratricopeptide repeat domain"/>
    <property type="match status" value="1"/>
</dbReference>
<feature type="transmembrane region" description="Helical" evidence="4">
    <location>
        <begin position="329"/>
        <end position="351"/>
    </location>
</feature>
<evidence type="ECO:0000256" key="1">
    <source>
        <dbReference type="ARBA" id="ARBA00022737"/>
    </source>
</evidence>
<dbReference type="PANTHER" id="PTHR44227:SF3">
    <property type="entry name" value="PROTEIN O-MANNOSYL-TRANSFERASE TMTC4"/>
    <property type="match status" value="1"/>
</dbReference>
<name>A0A3A4NSZ3_ABYX5</name>
<comment type="caution">
    <text evidence="5">The sequence shown here is derived from an EMBL/GenBank/DDBJ whole genome shotgun (WGS) entry which is preliminary data.</text>
</comment>